<feature type="transmembrane region" description="Helical" evidence="2">
    <location>
        <begin position="204"/>
        <end position="227"/>
    </location>
</feature>
<dbReference type="EMBL" id="MWXA01000001">
    <property type="protein sequence ID" value="OZG68741.1"/>
    <property type="molecule type" value="Genomic_DNA"/>
</dbReference>
<accession>A0A261GBC9</accession>
<organism evidence="4 5">
    <name type="scientific">Bifidobacterium aquikefiri</name>
    <dbReference type="NCBI Taxonomy" id="1653207"/>
    <lineage>
        <taxon>Bacteria</taxon>
        <taxon>Bacillati</taxon>
        <taxon>Actinomycetota</taxon>
        <taxon>Actinomycetes</taxon>
        <taxon>Bifidobacteriales</taxon>
        <taxon>Bifidobacteriaceae</taxon>
        <taxon>Bifidobacterium</taxon>
    </lineage>
</organism>
<evidence type="ECO:0000256" key="2">
    <source>
        <dbReference type="SAM" id="Phobius"/>
    </source>
</evidence>
<keyword evidence="2" id="KW-1133">Transmembrane helix</keyword>
<comment type="caution">
    <text evidence="4">The sequence shown here is derived from an EMBL/GenBank/DDBJ whole genome shotgun (WGS) entry which is preliminary data.</text>
</comment>
<dbReference type="InterPro" id="IPR021949">
    <property type="entry name" value="DUF3566_TM"/>
</dbReference>
<feature type="transmembrane region" description="Helical" evidence="2">
    <location>
        <begin position="130"/>
        <end position="153"/>
    </location>
</feature>
<dbReference type="RefSeq" id="WP_244568374.1">
    <property type="nucleotide sequence ID" value="NZ_CALENZ010000002.1"/>
</dbReference>
<feature type="domain" description="DUF3566" evidence="3">
    <location>
        <begin position="113"/>
        <end position="229"/>
    </location>
</feature>
<dbReference type="GeneID" id="98294751"/>
<evidence type="ECO:0000256" key="1">
    <source>
        <dbReference type="SAM" id="MobiDB-lite"/>
    </source>
</evidence>
<keyword evidence="5" id="KW-1185">Reference proteome</keyword>
<keyword evidence="2" id="KW-0812">Transmembrane</keyword>
<feature type="compositionally biased region" description="Basic and acidic residues" evidence="1">
    <location>
        <begin position="1"/>
        <end position="19"/>
    </location>
</feature>
<feature type="compositionally biased region" description="Basic and acidic residues" evidence="1">
    <location>
        <begin position="34"/>
        <end position="55"/>
    </location>
</feature>
<proteinExistence type="predicted"/>
<evidence type="ECO:0000259" key="3">
    <source>
        <dbReference type="Pfam" id="PF12089"/>
    </source>
</evidence>
<dbReference type="Proteomes" id="UP000216451">
    <property type="component" value="Unassembled WGS sequence"/>
</dbReference>
<evidence type="ECO:0000313" key="4">
    <source>
        <dbReference type="EMBL" id="OZG68741.1"/>
    </source>
</evidence>
<dbReference type="AlphaFoldDB" id="A0A261GBC9"/>
<feature type="region of interest" description="Disordered" evidence="1">
    <location>
        <begin position="1"/>
        <end position="113"/>
    </location>
</feature>
<evidence type="ECO:0000313" key="5">
    <source>
        <dbReference type="Proteomes" id="UP000216451"/>
    </source>
</evidence>
<protein>
    <recommendedName>
        <fullName evidence="3">DUF3566 domain-containing protein</fullName>
    </recommendedName>
</protein>
<feature type="transmembrane region" description="Helical" evidence="2">
    <location>
        <begin position="173"/>
        <end position="197"/>
    </location>
</feature>
<gene>
    <name evidence="4" type="ORF">BAQU_0040</name>
</gene>
<reference evidence="4 5" key="1">
    <citation type="journal article" date="2017" name="BMC Genomics">
        <title>Comparative genomic and phylogenomic analyses of the Bifidobacteriaceae family.</title>
        <authorList>
            <person name="Lugli G.A."/>
            <person name="Milani C."/>
            <person name="Turroni F."/>
            <person name="Duranti S."/>
            <person name="Mancabelli L."/>
            <person name="Mangifesta M."/>
            <person name="Ferrario C."/>
            <person name="Modesto M."/>
            <person name="Mattarelli P."/>
            <person name="Jiri K."/>
            <person name="van Sinderen D."/>
            <person name="Ventura M."/>
        </authorList>
    </citation>
    <scope>NUCLEOTIDE SEQUENCE [LARGE SCALE GENOMIC DNA]</scope>
    <source>
        <strain evidence="4 5">LMG 28769</strain>
    </source>
</reference>
<sequence>MSQNNDEPRKPIDLNHDELLGGMDENSNSQGHNSEAERVDVLHEEIQHEEHEPRSARSARSLSSNPAVTETQIREAQSVHPMEQTRVSSSHEDAKVRSAQRTPGKKPSVPRARRMKLSVTRVDPWSVTKVSFLLAIAGGIVQIVAVGFIWFLLNSIGLFDSVTQLVSKTGLDAGSFDLASVLSLGTVLSATTIFSIFEVVLVMVLATIGAFLYNLVSALVGGVHVILGDD</sequence>
<feature type="compositionally biased region" description="Polar residues" evidence="1">
    <location>
        <begin position="65"/>
        <end position="75"/>
    </location>
</feature>
<dbReference type="Pfam" id="PF12089">
    <property type="entry name" value="DUF3566"/>
    <property type="match status" value="1"/>
</dbReference>
<name>A0A261GBC9_9BIFI</name>
<keyword evidence="2" id="KW-0472">Membrane</keyword>